<dbReference type="Pfam" id="PF22705">
    <property type="entry name" value="C2-set_3"/>
    <property type="match status" value="1"/>
</dbReference>
<dbReference type="GO" id="GO:0098636">
    <property type="term" value="C:protein complex involved in cell adhesion"/>
    <property type="evidence" value="ECO:0007669"/>
    <property type="project" value="TreeGrafter"/>
</dbReference>
<keyword evidence="5" id="KW-0812">Transmembrane</keyword>
<dbReference type="GO" id="GO:0044291">
    <property type="term" value="C:cell-cell contact zone"/>
    <property type="evidence" value="ECO:0007669"/>
    <property type="project" value="TreeGrafter"/>
</dbReference>
<dbReference type="Gene3D" id="2.60.40.10">
    <property type="entry name" value="Immunoglobulins"/>
    <property type="match status" value="2"/>
</dbReference>
<proteinExistence type="predicted"/>
<keyword evidence="2 5" id="KW-0472">Membrane</keyword>
<keyword evidence="3" id="KW-0393">Immunoglobulin domain</keyword>
<keyword evidence="5" id="KW-1133">Transmembrane helix</keyword>
<evidence type="ECO:0000256" key="5">
    <source>
        <dbReference type="SAM" id="Phobius"/>
    </source>
</evidence>
<dbReference type="InterPro" id="IPR013783">
    <property type="entry name" value="Ig-like_fold"/>
</dbReference>
<dbReference type="PANTHER" id="PTHR44598">
    <property type="entry name" value="JUNCTIONAL ADHESION MOLECULE C"/>
    <property type="match status" value="1"/>
</dbReference>
<feature type="compositionally biased region" description="Acidic residues" evidence="4">
    <location>
        <begin position="1"/>
        <end position="14"/>
    </location>
</feature>
<dbReference type="InterPro" id="IPR007110">
    <property type="entry name" value="Ig-like_dom"/>
</dbReference>
<gene>
    <name evidence="7" type="ORF">Q7C36_005274</name>
</gene>
<dbReference type="PANTHER" id="PTHR44598:SF3">
    <property type="entry name" value="JUNCTIONAL ADHESION MOLECULE 3B"/>
    <property type="match status" value="1"/>
</dbReference>
<feature type="region of interest" description="Disordered" evidence="4">
    <location>
        <begin position="1"/>
        <end position="21"/>
    </location>
</feature>
<dbReference type="GO" id="GO:0005886">
    <property type="term" value="C:plasma membrane"/>
    <property type="evidence" value="ECO:0007669"/>
    <property type="project" value="TreeGrafter"/>
</dbReference>
<organism evidence="7 8">
    <name type="scientific">Tachysurus vachellii</name>
    <name type="common">Darkbarbel catfish</name>
    <name type="synonym">Pelteobagrus vachellii</name>
    <dbReference type="NCBI Taxonomy" id="175792"/>
    <lineage>
        <taxon>Eukaryota</taxon>
        <taxon>Metazoa</taxon>
        <taxon>Chordata</taxon>
        <taxon>Craniata</taxon>
        <taxon>Vertebrata</taxon>
        <taxon>Euteleostomi</taxon>
        <taxon>Actinopterygii</taxon>
        <taxon>Neopterygii</taxon>
        <taxon>Teleostei</taxon>
        <taxon>Ostariophysi</taxon>
        <taxon>Siluriformes</taxon>
        <taxon>Bagridae</taxon>
        <taxon>Tachysurus</taxon>
    </lineage>
</organism>
<evidence type="ECO:0000256" key="1">
    <source>
        <dbReference type="ARBA" id="ARBA00004370"/>
    </source>
</evidence>
<dbReference type="GO" id="GO:0042803">
    <property type="term" value="F:protein homodimerization activity"/>
    <property type="evidence" value="ECO:0007669"/>
    <property type="project" value="InterPro"/>
</dbReference>
<accession>A0AA88NDL5</accession>
<evidence type="ECO:0000256" key="2">
    <source>
        <dbReference type="ARBA" id="ARBA00023136"/>
    </source>
</evidence>
<sequence length="342" mass="37876">MLSGESEEEEEDEGIGSTRGLDQNRDMASAALFFFVLMMSSLRVGKSVDSLFTLKCQPAVGIIGQTTIISCSIETQTENKPNIKTVVITRIGQQKPCFMFNSMDNHVTGDPRFHAENAPSLELQNTMIPDEGEYSYFIRTSQGTEHIMFTINVTGKYFTPVVTTKQKEIVNDGAADLYCTANGGYPAGTIHWFDLRNTNWTKNSHLQTTQGHDGLFTLTSTLSFKRFDSLWGEFRCVVLNSRYQVEGTSNSELKIKGNAPATPDSSVKNIVAAVVVIGSLIVGLLILLLLKRRRFQQLRRASAVPILSDNQREFGDYEEKDALNDSASVYTEAADAKQNIAV</sequence>
<dbReference type="GO" id="GO:0046982">
    <property type="term" value="F:protein heterodimerization activity"/>
    <property type="evidence" value="ECO:0007669"/>
    <property type="project" value="InterPro"/>
</dbReference>
<dbReference type="GO" id="GO:0098632">
    <property type="term" value="F:cell-cell adhesion mediator activity"/>
    <property type="evidence" value="ECO:0007669"/>
    <property type="project" value="TreeGrafter"/>
</dbReference>
<dbReference type="SUPFAM" id="SSF48726">
    <property type="entry name" value="Immunoglobulin"/>
    <property type="match status" value="2"/>
</dbReference>
<evidence type="ECO:0000259" key="6">
    <source>
        <dbReference type="PROSITE" id="PS50835"/>
    </source>
</evidence>
<dbReference type="GO" id="GO:0005178">
    <property type="term" value="F:integrin binding"/>
    <property type="evidence" value="ECO:0007669"/>
    <property type="project" value="TreeGrafter"/>
</dbReference>
<evidence type="ECO:0000256" key="4">
    <source>
        <dbReference type="SAM" id="MobiDB-lite"/>
    </source>
</evidence>
<comment type="caution">
    <text evidence="7">The sequence shown here is derived from an EMBL/GenBank/DDBJ whole genome shotgun (WGS) entry which is preliminary data.</text>
</comment>
<dbReference type="Proteomes" id="UP001187315">
    <property type="component" value="Unassembled WGS sequence"/>
</dbReference>
<name>A0AA88NDL5_TACVA</name>
<dbReference type="InterPro" id="IPR053896">
    <property type="entry name" value="BTN3A2-like_Ig-C"/>
</dbReference>
<comment type="subcellular location">
    <subcellularLocation>
        <location evidence="1">Membrane</location>
    </subcellularLocation>
</comment>
<evidence type="ECO:0000313" key="8">
    <source>
        <dbReference type="Proteomes" id="UP001187315"/>
    </source>
</evidence>
<reference evidence="7" key="1">
    <citation type="submission" date="2023-08" db="EMBL/GenBank/DDBJ databases">
        <title>Pelteobagrus vachellii genome.</title>
        <authorList>
            <person name="Liu H."/>
        </authorList>
    </citation>
    <scope>NUCLEOTIDE SEQUENCE</scope>
    <source>
        <strain evidence="7">PRFRI_2022a</strain>
        <tissue evidence="7">Muscle</tissue>
    </source>
</reference>
<keyword evidence="8" id="KW-1185">Reference proteome</keyword>
<feature type="transmembrane region" description="Helical" evidence="5">
    <location>
        <begin position="270"/>
        <end position="290"/>
    </location>
</feature>
<evidence type="ECO:0000256" key="3">
    <source>
        <dbReference type="ARBA" id="ARBA00023319"/>
    </source>
</evidence>
<dbReference type="InterPro" id="IPR036179">
    <property type="entry name" value="Ig-like_dom_sf"/>
</dbReference>
<dbReference type="AlphaFoldDB" id="A0AA88NDL5"/>
<dbReference type="InterPro" id="IPR042974">
    <property type="entry name" value="JAM-C"/>
</dbReference>
<protein>
    <recommendedName>
        <fullName evidence="6">Ig-like domain-containing protein</fullName>
    </recommendedName>
</protein>
<dbReference type="GO" id="GO:0016477">
    <property type="term" value="P:cell migration"/>
    <property type="evidence" value="ECO:0007669"/>
    <property type="project" value="TreeGrafter"/>
</dbReference>
<dbReference type="PROSITE" id="PS50835">
    <property type="entry name" value="IG_LIKE"/>
    <property type="match status" value="1"/>
</dbReference>
<evidence type="ECO:0000313" key="7">
    <source>
        <dbReference type="EMBL" id="KAK2857355.1"/>
    </source>
</evidence>
<dbReference type="EMBL" id="JAVHJS010000005">
    <property type="protein sequence ID" value="KAK2857355.1"/>
    <property type="molecule type" value="Genomic_DNA"/>
</dbReference>
<feature type="domain" description="Ig-like" evidence="6">
    <location>
        <begin position="160"/>
        <end position="256"/>
    </location>
</feature>